<dbReference type="PANTHER" id="PTHR21530:SF7">
    <property type="entry name" value="TRAB DOMAIN-CONTAINING PROTEIN"/>
    <property type="match status" value="1"/>
</dbReference>
<feature type="transmembrane region" description="Helical" evidence="1">
    <location>
        <begin position="398"/>
        <end position="423"/>
    </location>
</feature>
<protein>
    <submittedName>
        <fullName evidence="2">Uncharacterized protein</fullName>
    </submittedName>
</protein>
<sequence length="510" mass="55498">MRDPLRCSTNGMEDGYTQAWNISPVVQVLLDAGLSTATILFVYLLSSWNSTELYCVLAISLLLAMIGWRLWRVRTNQTQAGVPYTCGHAVANGKEVFIVSTLHVSPRSERDVIATIGAVRPDAVMIELDEERLEFMRGPSRPTLQAFQYTSGDSTVSLWAQRAHWNGEYAGESVTGPIVLDEGQELPPGCLALSRPDAAPLALRAFQAAQRGARAVLLQGERLPAGRLGTETLLTELRVAMEVRNSGFPPIPALLLPSSELMDLLQTSEVQGSFQVLADTFPRRTPRRRLCQEFAFALSGIWLLYGIIECFKVDAGDEFLAAEREALRLGVPCCCVDLDTDRLCSRFAATAAPWPRNLLRALLAWLSAPRCVFRVCFPKRSDLDVLGSSLLHFASFRIGIWLSFLLAATCAGCLVAGLLLLLSSGAEGAAEGAGVVKPEDRQAVLSDILLAIEMYLIPCVYSAIVASRDEAMYVSMASQVQSRSACQRVVLVVGAAHANGILQLIRARGL</sequence>
<dbReference type="AlphaFoldDB" id="A0AA36JB27"/>
<keyword evidence="1" id="KW-0812">Transmembrane</keyword>
<evidence type="ECO:0000256" key="1">
    <source>
        <dbReference type="SAM" id="Phobius"/>
    </source>
</evidence>
<feature type="transmembrane region" description="Helical" evidence="1">
    <location>
        <begin position="21"/>
        <end position="45"/>
    </location>
</feature>
<proteinExistence type="predicted"/>
<dbReference type="PANTHER" id="PTHR21530">
    <property type="entry name" value="PHEROMONE SHUTDOWN PROTEIN"/>
    <property type="match status" value="1"/>
</dbReference>
<dbReference type="EMBL" id="CAUJNA010003428">
    <property type="protein sequence ID" value="CAJ1401743.1"/>
    <property type="molecule type" value="Genomic_DNA"/>
</dbReference>
<evidence type="ECO:0000313" key="3">
    <source>
        <dbReference type="Proteomes" id="UP001178507"/>
    </source>
</evidence>
<keyword evidence="1" id="KW-0472">Membrane</keyword>
<keyword evidence="3" id="KW-1185">Reference proteome</keyword>
<feature type="transmembrane region" description="Helical" evidence="1">
    <location>
        <begin position="443"/>
        <end position="466"/>
    </location>
</feature>
<dbReference type="Proteomes" id="UP001178507">
    <property type="component" value="Unassembled WGS sequence"/>
</dbReference>
<reference evidence="2" key="1">
    <citation type="submission" date="2023-08" db="EMBL/GenBank/DDBJ databases">
        <authorList>
            <person name="Chen Y."/>
            <person name="Shah S."/>
            <person name="Dougan E. K."/>
            <person name="Thang M."/>
            <person name="Chan C."/>
        </authorList>
    </citation>
    <scope>NUCLEOTIDE SEQUENCE</scope>
</reference>
<name>A0AA36JB27_9DINO</name>
<gene>
    <name evidence="2" type="ORF">EVOR1521_LOCUS24832</name>
</gene>
<feature type="transmembrane region" description="Helical" evidence="1">
    <location>
        <begin position="51"/>
        <end position="71"/>
    </location>
</feature>
<evidence type="ECO:0000313" key="2">
    <source>
        <dbReference type="EMBL" id="CAJ1401743.1"/>
    </source>
</evidence>
<accession>A0AA36JB27</accession>
<dbReference type="InterPro" id="IPR046345">
    <property type="entry name" value="TraB_PrgY-like"/>
</dbReference>
<comment type="caution">
    <text evidence="2">The sequence shown here is derived from an EMBL/GenBank/DDBJ whole genome shotgun (WGS) entry which is preliminary data.</text>
</comment>
<keyword evidence="1" id="KW-1133">Transmembrane helix</keyword>
<organism evidence="2 3">
    <name type="scientific">Effrenium voratum</name>
    <dbReference type="NCBI Taxonomy" id="2562239"/>
    <lineage>
        <taxon>Eukaryota</taxon>
        <taxon>Sar</taxon>
        <taxon>Alveolata</taxon>
        <taxon>Dinophyceae</taxon>
        <taxon>Suessiales</taxon>
        <taxon>Symbiodiniaceae</taxon>
        <taxon>Effrenium</taxon>
    </lineage>
</organism>